<dbReference type="AlphaFoldDB" id="A0A3M7STR0"/>
<name>A0A3M7STR0_BRAPC</name>
<evidence type="ECO:0000313" key="3">
    <source>
        <dbReference type="Proteomes" id="UP000276133"/>
    </source>
</evidence>
<feature type="coiled-coil region" evidence="1">
    <location>
        <begin position="32"/>
        <end position="66"/>
    </location>
</feature>
<protein>
    <submittedName>
        <fullName evidence="2">Uncharacterized protein</fullName>
    </submittedName>
</protein>
<evidence type="ECO:0000256" key="1">
    <source>
        <dbReference type="SAM" id="Coils"/>
    </source>
</evidence>
<gene>
    <name evidence="2" type="ORF">BpHYR1_025612</name>
</gene>
<proteinExistence type="predicted"/>
<dbReference type="Proteomes" id="UP000276133">
    <property type="component" value="Unassembled WGS sequence"/>
</dbReference>
<keyword evidence="3" id="KW-1185">Reference proteome</keyword>
<sequence length="264" mass="30609">MESDIEAVLVPHWKGLEQGQHTESQKKVSEYLKSVQTVLENLANKVKMLEKDNFALNRENESLRNKLDKGQSSYSGASAEKWSNFLKKGSLEKSSHEEVMIVEKMFEESRLKKANNVVISGVPTQNADDKNDEQIVSDILEVTGIQNTVNKVKRVFRLAKSKNQAVDNKPPPIVVELCDKETQTRLFKNAKKLKDNVHPDLTRNEMEIERELRRRRNLENDKLNLGEGRLKYGELENWTRFYWGIRFGKLCRIDRETKRALPLQ</sequence>
<accession>A0A3M7STR0</accession>
<dbReference type="EMBL" id="REGN01000772">
    <property type="protein sequence ID" value="RNA39231.1"/>
    <property type="molecule type" value="Genomic_DNA"/>
</dbReference>
<keyword evidence="1" id="KW-0175">Coiled coil</keyword>
<organism evidence="2 3">
    <name type="scientific">Brachionus plicatilis</name>
    <name type="common">Marine rotifer</name>
    <name type="synonym">Brachionus muelleri</name>
    <dbReference type="NCBI Taxonomy" id="10195"/>
    <lineage>
        <taxon>Eukaryota</taxon>
        <taxon>Metazoa</taxon>
        <taxon>Spiralia</taxon>
        <taxon>Gnathifera</taxon>
        <taxon>Rotifera</taxon>
        <taxon>Eurotatoria</taxon>
        <taxon>Monogononta</taxon>
        <taxon>Pseudotrocha</taxon>
        <taxon>Ploima</taxon>
        <taxon>Brachionidae</taxon>
        <taxon>Brachionus</taxon>
    </lineage>
</organism>
<comment type="caution">
    <text evidence="2">The sequence shown here is derived from an EMBL/GenBank/DDBJ whole genome shotgun (WGS) entry which is preliminary data.</text>
</comment>
<reference evidence="2 3" key="1">
    <citation type="journal article" date="2018" name="Sci. Rep.">
        <title>Genomic signatures of local adaptation to the degree of environmental predictability in rotifers.</title>
        <authorList>
            <person name="Franch-Gras L."/>
            <person name="Hahn C."/>
            <person name="Garcia-Roger E.M."/>
            <person name="Carmona M.J."/>
            <person name="Serra M."/>
            <person name="Gomez A."/>
        </authorList>
    </citation>
    <scope>NUCLEOTIDE SEQUENCE [LARGE SCALE GENOMIC DNA]</scope>
    <source>
        <strain evidence="2">HYR1</strain>
    </source>
</reference>
<evidence type="ECO:0000313" key="2">
    <source>
        <dbReference type="EMBL" id="RNA39231.1"/>
    </source>
</evidence>